<dbReference type="OrthoDB" id="5592677at2759"/>
<proteinExistence type="predicted"/>
<accession>A0A9W8CNW5</accession>
<evidence type="ECO:0000313" key="1">
    <source>
        <dbReference type="EMBL" id="KAJ1720685.1"/>
    </source>
</evidence>
<dbReference type="AlphaFoldDB" id="A0A9W8CNW5"/>
<evidence type="ECO:0000313" key="2">
    <source>
        <dbReference type="Proteomes" id="UP001143981"/>
    </source>
</evidence>
<comment type="caution">
    <text evidence="1">The sequence shown here is derived from an EMBL/GenBank/DDBJ whole genome shotgun (WGS) entry which is preliminary data.</text>
</comment>
<dbReference type="Proteomes" id="UP001143981">
    <property type="component" value="Unassembled WGS sequence"/>
</dbReference>
<reference evidence="1" key="1">
    <citation type="submission" date="2022-07" db="EMBL/GenBank/DDBJ databases">
        <title>Phylogenomic reconstructions and comparative analyses of Kickxellomycotina fungi.</title>
        <authorList>
            <person name="Reynolds N.K."/>
            <person name="Stajich J.E."/>
            <person name="Barry K."/>
            <person name="Grigoriev I.V."/>
            <person name="Crous P."/>
            <person name="Smith M.E."/>
        </authorList>
    </citation>
    <scope>NUCLEOTIDE SEQUENCE</scope>
    <source>
        <strain evidence="1">BCRC 34381</strain>
    </source>
</reference>
<protein>
    <submittedName>
        <fullName evidence="1">Uncharacterized protein</fullName>
    </submittedName>
</protein>
<gene>
    <name evidence="1" type="ORF">LPJ61_006130</name>
</gene>
<feature type="non-terminal residue" evidence="1">
    <location>
        <position position="1"/>
    </location>
</feature>
<name>A0A9W8CNW5_9FUNG</name>
<organism evidence="1 2">
    <name type="scientific">Coemansia biformis</name>
    <dbReference type="NCBI Taxonomy" id="1286918"/>
    <lineage>
        <taxon>Eukaryota</taxon>
        <taxon>Fungi</taxon>
        <taxon>Fungi incertae sedis</taxon>
        <taxon>Zoopagomycota</taxon>
        <taxon>Kickxellomycotina</taxon>
        <taxon>Kickxellomycetes</taxon>
        <taxon>Kickxellales</taxon>
        <taxon>Kickxellaceae</taxon>
        <taxon>Coemansia</taxon>
    </lineage>
</organism>
<feature type="non-terminal residue" evidence="1">
    <location>
        <position position="225"/>
    </location>
</feature>
<keyword evidence="2" id="KW-1185">Reference proteome</keyword>
<dbReference type="EMBL" id="JANBOI010002627">
    <property type="protein sequence ID" value="KAJ1720685.1"/>
    <property type="molecule type" value="Genomic_DNA"/>
</dbReference>
<sequence>SMEVLGHSWSANCSWVPFDHCIATLQGMDFPVMVNQDALHQPWAALQQVLFNVHDLYIPPPGAPLCEACTAYKAVKFFYLYLNGCMNFQLKTGCTVVISLHTHKTTNDGNALAYFKLGLAELGMKKHMVMHCPGIDQLMADWLSWAKECQHLSKACSAVPEMGGLEEAEEMINSDGIVYMVGVLMVSIRSTMDSADAAEEMVPSADDDDWADGSDGHVAIGRSPG</sequence>